<dbReference type="AlphaFoldDB" id="A0A2K4ZNM5"/>
<gene>
    <name evidence="1" type="ORF">AMURIS_04735</name>
</gene>
<dbReference type="InterPro" id="IPR009057">
    <property type="entry name" value="Homeodomain-like_sf"/>
</dbReference>
<evidence type="ECO:0008006" key="3">
    <source>
        <dbReference type="Google" id="ProtNLM"/>
    </source>
</evidence>
<proteinExistence type="predicted"/>
<dbReference type="Proteomes" id="UP000236311">
    <property type="component" value="Unassembled WGS sequence"/>
</dbReference>
<dbReference type="EMBL" id="OFSM01000036">
    <property type="protein sequence ID" value="SOY31982.1"/>
    <property type="molecule type" value="Genomic_DNA"/>
</dbReference>
<dbReference type="Pfam" id="PF13565">
    <property type="entry name" value="HTH_32"/>
    <property type="match status" value="1"/>
</dbReference>
<evidence type="ECO:0000313" key="2">
    <source>
        <dbReference type="Proteomes" id="UP000236311"/>
    </source>
</evidence>
<dbReference type="Gene3D" id="1.10.10.60">
    <property type="entry name" value="Homeodomain-like"/>
    <property type="match status" value="1"/>
</dbReference>
<name>A0A2K4ZNM5_9FIRM</name>
<dbReference type="OrthoDB" id="69748at2"/>
<protein>
    <recommendedName>
        <fullName evidence="3">Transposase</fullName>
    </recommendedName>
</protein>
<sequence length="154" mass="17400">MGRKRTYHIFLSDDEKKLLHSTINNKKTCKTIIRRCSILLELDENAPAHLTQMQIAKSYGVSKATVSNIVKAYADGGIKSVTAINRNPNSNARRKADGRTEAEIIRIACGPAPEGRCRWTLRLLEKQVLLELDEPVGRETIRRVLKKRTPSPHE</sequence>
<keyword evidence="2" id="KW-1185">Reference proteome</keyword>
<dbReference type="SUPFAM" id="SSF46689">
    <property type="entry name" value="Homeodomain-like"/>
    <property type="match status" value="1"/>
</dbReference>
<reference evidence="1 2" key="1">
    <citation type="submission" date="2018-01" db="EMBL/GenBank/DDBJ databases">
        <authorList>
            <person name="Gaut B.S."/>
            <person name="Morton B.R."/>
            <person name="Clegg M.T."/>
            <person name="Duvall M.R."/>
        </authorList>
    </citation>
    <scope>NUCLEOTIDE SEQUENCE [LARGE SCALE GENOMIC DNA]</scope>
    <source>
        <strain evidence="1">GP69</strain>
    </source>
</reference>
<evidence type="ECO:0000313" key="1">
    <source>
        <dbReference type="EMBL" id="SOY31982.1"/>
    </source>
</evidence>
<dbReference type="RefSeq" id="WP_103241952.1">
    <property type="nucleotide sequence ID" value="NZ_JANJZD010000038.1"/>
</dbReference>
<organism evidence="1 2">
    <name type="scientific">Acetatifactor muris</name>
    <dbReference type="NCBI Taxonomy" id="879566"/>
    <lineage>
        <taxon>Bacteria</taxon>
        <taxon>Bacillati</taxon>
        <taxon>Bacillota</taxon>
        <taxon>Clostridia</taxon>
        <taxon>Lachnospirales</taxon>
        <taxon>Lachnospiraceae</taxon>
        <taxon>Acetatifactor</taxon>
    </lineage>
</organism>
<accession>A0A2K4ZNM5</accession>